<name>A0A1T3CX42_9HYPO</name>
<accession>A0A1T3CX42</accession>
<dbReference type="EMBL" id="LVVK01000004">
    <property type="protein sequence ID" value="OPB45678.1"/>
    <property type="molecule type" value="Genomic_DNA"/>
</dbReference>
<dbReference type="Proteomes" id="UP000191004">
    <property type="component" value="Unassembled WGS sequence"/>
</dbReference>
<protein>
    <submittedName>
        <fullName evidence="1">Uncharacterized protein</fullName>
    </submittedName>
</protein>
<comment type="caution">
    <text evidence="1">The sequence shown here is derived from an EMBL/GenBank/DDBJ whole genome shotgun (WGS) entry which is preliminary data.</text>
</comment>
<reference evidence="1 2" key="1">
    <citation type="submission" date="2016-04" db="EMBL/GenBank/DDBJ databases">
        <title>Multiple horizontal gene transfer events from other fungi enriched the ability of the initially mycotrophic fungus Trichoderma (Ascomycota) to feed on dead plant biomass.</title>
        <authorList>
            <person name="Atanasova L."/>
            <person name="Chenthamara K."/>
            <person name="Zhang J."/>
            <person name="Grujic M."/>
            <person name="Henrissat B."/>
            <person name="Kuo A."/>
            <person name="Aertz A."/>
            <person name="Salamov A."/>
            <person name="Lipzen A."/>
            <person name="Labutti K."/>
            <person name="Barry K."/>
            <person name="Miao Y."/>
            <person name="Rahimi M.J."/>
            <person name="Shen Q."/>
            <person name="Grigoriev I.V."/>
            <person name="Kubicek C.P."/>
            <person name="Druzhinina I.S."/>
        </authorList>
    </citation>
    <scope>NUCLEOTIDE SEQUENCE [LARGE SCALE GENOMIC DNA]</scope>
    <source>
        <strain evidence="1 2">NJAU 4742</strain>
    </source>
</reference>
<evidence type="ECO:0000313" key="2">
    <source>
        <dbReference type="Proteomes" id="UP000191004"/>
    </source>
</evidence>
<dbReference type="AlphaFoldDB" id="A0A1T3CX42"/>
<evidence type="ECO:0000313" key="1">
    <source>
        <dbReference type="EMBL" id="OPB45678.1"/>
    </source>
</evidence>
<sequence>MGRGRRLQITDKESHVDLNGSSNGHAVSRPDLSLIVVDERLESVRQNQIKGKEQRIAYGVEFGACSRRSDTSSPLHQGKSQAKIEARVHSRPLLSTLEAVASQVQGGPSFSPGARLLWCTVMARSIHLHPRGTKEGRTLTRDRVHGSLRLAHDEPVHRS</sequence>
<keyword evidence="2" id="KW-1185">Reference proteome</keyword>
<proteinExistence type="predicted"/>
<gene>
    <name evidence="1" type="ORF">A0O28_0092440</name>
</gene>
<organism evidence="1 2">
    <name type="scientific">Trichoderma guizhouense</name>
    <dbReference type="NCBI Taxonomy" id="1491466"/>
    <lineage>
        <taxon>Eukaryota</taxon>
        <taxon>Fungi</taxon>
        <taxon>Dikarya</taxon>
        <taxon>Ascomycota</taxon>
        <taxon>Pezizomycotina</taxon>
        <taxon>Sordariomycetes</taxon>
        <taxon>Hypocreomycetidae</taxon>
        <taxon>Hypocreales</taxon>
        <taxon>Hypocreaceae</taxon>
        <taxon>Trichoderma</taxon>
    </lineage>
</organism>